<dbReference type="EMBL" id="JAULSW010000007">
    <property type="protein sequence ID" value="KAK3375141.1"/>
    <property type="molecule type" value="Genomic_DNA"/>
</dbReference>
<evidence type="ECO:0000256" key="1">
    <source>
        <dbReference type="SAM" id="MobiDB-lite"/>
    </source>
</evidence>
<accession>A0AAE0KEQ1</accession>
<evidence type="ECO:0000313" key="2">
    <source>
        <dbReference type="EMBL" id="KAK3375141.1"/>
    </source>
</evidence>
<evidence type="ECO:0000313" key="3">
    <source>
        <dbReference type="Proteomes" id="UP001285441"/>
    </source>
</evidence>
<name>A0AAE0KEQ1_9PEZI</name>
<comment type="caution">
    <text evidence="2">The sequence shown here is derived from an EMBL/GenBank/DDBJ whole genome shotgun (WGS) entry which is preliminary data.</text>
</comment>
<feature type="compositionally biased region" description="Acidic residues" evidence="1">
    <location>
        <begin position="16"/>
        <end position="25"/>
    </location>
</feature>
<feature type="compositionally biased region" description="Low complexity" evidence="1">
    <location>
        <begin position="441"/>
        <end position="460"/>
    </location>
</feature>
<dbReference type="AlphaFoldDB" id="A0AAE0KEQ1"/>
<reference evidence="2" key="2">
    <citation type="submission" date="2023-06" db="EMBL/GenBank/DDBJ databases">
        <authorList>
            <consortium name="Lawrence Berkeley National Laboratory"/>
            <person name="Haridas S."/>
            <person name="Hensen N."/>
            <person name="Bonometti L."/>
            <person name="Westerberg I."/>
            <person name="Brannstrom I.O."/>
            <person name="Guillou S."/>
            <person name="Cros-Aarteil S."/>
            <person name="Calhoun S."/>
            <person name="Kuo A."/>
            <person name="Mondo S."/>
            <person name="Pangilinan J."/>
            <person name="Riley R."/>
            <person name="LaButti K."/>
            <person name="Andreopoulos B."/>
            <person name="Lipzen A."/>
            <person name="Chen C."/>
            <person name="Yanf M."/>
            <person name="Daum C."/>
            <person name="Ng V."/>
            <person name="Clum A."/>
            <person name="Steindorff A."/>
            <person name="Ohm R."/>
            <person name="Martin F."/>
            <person name="Silar P."/>
            <person name="Natvig D."/>
            <person name="Lalanne C."/>
            <person name="Gautier V."/>
            <person name="Ament-velasquez S.L."/>
            <person name="Kruys A."/>
            <person name="Hutchinson M.I."/>
            <person name="Powell A.J."/>
            <person name="Barry K."/>
            <person name="Miller A.N."/>
            <person name="Grigoriev I.V."/>
            <person name="Debuchy R."/>
            <person name="Gladieux P."/>
            <person name="Thoren M.H."/>
            <person name="Johannesson H."/>
        </authorList>
    </citation>
    <scope>NUCLEOTIDE SEQUENCE</scope>
    <source>
        <strain evidence="2">CBS 232.78</strain>
    </source>
</reference>
<proteinExistence type="predicted"/>
<feature type="compositionally biased region" description="Polar residues" evidence="1">
    <location>
        <begin position="1"/>
        <end position="10"/>
    </location>
</feature>
<feature type="region of interest" description="Disordered" evidence="1">
    <location>
        <begin position="441"/>
        <end position="487"/>
    </location>
</feature>
<protein>
    <submittedName>
        <fullName evidence="2">Uncharacterized protein</fullName>
    </submittedName>
</protein>
<reference evidence="2" key="1">
    <citation type="journal article" date="2023" name="Mol. Phylogenet. Evol.">
        <title>Genome-scale phylogeny and comparative genomics of the fungal order Sordariales.</title>
        <authorList>
            <person name="Hensen N."/>
            <person name="Bonometti L."/>
            <person name="Westerberg I."/>
            <person name="Brannstrom I.O."/>
            <person name="Guillou S."/>
            <person name="Cros-Aarteil S."/>
            <person name="Calhoun S."/>
            <person name="Haridas S."/>
            <person name="Kuo A."/>
            <person name="Mondo S."/>
            <person name="Pangilinan J."/>
            <person name="Riley R."/>
            <person name="LaButti K."/>
            <person name="Andreopoulos B."/>
            <person name="Lipzen A."/>
            <person name="Chen C."/>
            <person name="Yan M."/>
            <person name="Daum C."/>
            <person name="Ng V."/>
            <person name="Clum A."/>
            <person name="Steindorff A."/>
            <person name="Ohm R.A."/>
            <person name="Martin F."/>
            <person name="Silar P."/>
            <person name="Natvig D.O."/>
            <person name="Lalanne C."/>
            <person name="Gautier V."/>
            <person name="Ament-Velasquez S.L."/>
            <person name="Kruys A."/>
            <person name="Hutchinson M.I."/>
            <person name="Powell A.J."/>
            <person name="Barry K."/>
            <person name="Miller A.N."/>
            <person name="Grigoriev I.V."/>
            <person name="Debuchy R."/>
            <person name="Gladieux P."/>
            <person name="Hiltunen Thoren M."/>
            <person name="Johannesson H."/>
        </authorList>
    </citation>
    <scope>NUCLEOTIDE SEQUENCE</scope>
    <source>
        <strain evidence="2">CBS 232.78</strain>
    </source>
</reference>
<feature type="region of interest" description="Disordered" evidence="1">
    <location>
        <begin position="1"/>
        <end position="25"/>
    </location>
</feature>
<keyword evidence="3" id="KW-1185">Reference proteome</keyword>
<organism evidence="2 3">
    <name type="scientific">Podospora didyma</name>
    <dbReference type="NCBI Taxonomy" id="330526"/>
    <lineage>
        <taxon>Eukaryota</taxon>
        <taxon>Fungi</taxon>
        <taxon>Dikarya</taxon>
        <taxon>Ascomycota</taxon>
        <taxon>Pezizomycotina</taxon>
        <taxon>Sordariomycetes</taxon>
        <taxon>Sordariomycetidae</taxon>
        <taxon>Sordariales</taxon>
        <taxon>Podosporaceae</taxon>
        <taxon>Podospora</taxon>
    </lineage>
</organism>
<sequence length="487" mass="52355">MASVSDSESVARNGDDEVDDLFGGDDDVDLDDLFGGIENVDNDDVFGDLAAPEPVSALPGLLPDPESVAGNGGGDDLDDLFGGDDGVDVSDHFGVMTAPKHASASASASALLTFPTLPQPPLPAANPMQLSFPSPPLSRPRESQPEPSALFLPVASELSGARFSSHQVGHTSGGPAVSNQCFINRDITLWQTSSGQVQSGDSDGIDEAELEDLWEAVRTESQPVTTRSGSRACGNNQQRRALDQDKVMLLRDVEDFRHSDCMTTRDLLIPRRIVNDERVAELLFRYVTIKRDLPFSVSYARLELGKVQGEVFKKLLKNHVDKDPSLIATSTNGQMGTAAIMASKQLLLRTMFTILQVENWGLYFFGPDSETAGIRTKFWPTDSTTLLIHSAALLHRVIANKKQDARRIKARAAIGSFFFDTLGSPISLLSSRMASPYISEGSPISLSPSNSSPPASPAWSLDTYSETADPPSSSELDPPSPSAFDSD</sequence>
<dbReference type="Proteomes" id="UP001285441">
    <property type="component" value="Unassembled WGS sequence"/>
</dbReference>
<gene>
    <name evidence="2" type="ORF">B0H63DRAFT_268471</name>
</gene>